<dbReference type="Proteomes" id="UP000179807">
    <property type="component" value="Unassembled WGS sequence"/>
</dbReference>
<evidence type="ECO:0000256" key="2">
    <source>
        <dbReference type="ARBA" id="ARBA00006613"/>
    </source>
</evidence>
<evidence type="ECO:0000256" key="6">
    <source>
        <dbReference type="PIRNR" id="PIRNR002291"/>
    </source>
</evidence>
<keyword evidence="3 6" id="KW-0813">Transport</keyword>
<evidence type="ECO:0000256" key="5">
    <source>
        <dbReference type="ARBA" id="ARBA00023136"/>
    </source>
</evidence>
<evidence type="ECO:0000313" key="9">
    <source>
        <dbReference type="Proteomes" id="UP000179807"/>
    </source>
</evidence>
<dbReference type="InterPro" id="IPR011989">
    <property type="entry name" value="ARM-like"/>
</dbReference>
<feature type="domain" description="Clathrin/coatomer adaptor adaptin-like N-terminal" evidence="7">
    <location>
        <begin position="51"/>
        <end position="586"/>
    </location>
</feature>
<dbReference type="Gene3D" id="1.25.10.10">
    <property type="entry name" value="Leucine-rich Repeat Variant"/>
    <property type="match status" value="1"/>
</dbReference>
<dbReference type="InterPro" id="IPR002553">
    <property type="entry name" value="Clathrin/coatomer_adapt-like_N"/>
</dbReference>
<dbReference type="AlphaFoldDB" id="A0A1J4KDS3"/>
<reference evidence="8" key="1">
    <citation type="submission" date="2016-10" db="EMBL/GenBank/DDBJ databases">
        <authorList>
            <person name="Benchimol M."/>
            <person name="Almeida L.G."/>
            <person name="Vasconcelos A.T."/>
            <person name="Perreira-Neves A."/>
            <person name="Rosa I.A."/>
            <person name="Tasca T."/>
            <person name="Bogo M.R."/>
            <person name="de Souza W."/>
        </authorList>
    </citation>
    <scope>NUCLEOTIDE SEQUENCE [LARGE SCALE GENOMIC DNA]</scope>
    <source>
        <strain evidence="8">K</strain>
    </source>
</reference>
<comment type="subcellular location">
    <subcellularLocation>
        <location evidence="1">Endomembrane system</location>
    </subcellularLocation>
</comment>
<dbReference type="GO" id="GO:0030276">
    <property type="term" value="F:clathrin binding"/>
    <property type="evidence" value="ECO:0007669"/>
    <property type="project" value="InterPro"/>
</dbReference>
<dbReference type="VEuPathDB" id="TrichDB:TRFO_23721"/>
<accession>A0A1J4KDS3</accession>
<dbReference type="InterPro" id="IPR013037">
    <property type="entry name" value="Clathrin_b-adaptin_app_Ig-like"/>
</dbReference>
<name>A0A1J4KDS3_9EUKA</name>
<dbReference type="InterPro" id="IPR026739">
    <property type="entry name" value="AP_beta"/>
</dbReference>
<dbReference type="PIRSF" id="PIRSF002291">
    <property type="entry name" value="AP_complex_beta"/>
    <property type="match status" value="1"/>
</dbReference>
<dbReference type="RefSeq" id="XP_068361004.1">
    <property type="nucleotide sequence ID" value="XM_068503325.1"/>
</dbReference>
<comment type="similarity">
    <text evidence="2 6">Belongs to the adaptor complexes large subunit family.</text>
</comment>
<evidence type="ECO:0000313" key="8">
    <source>
        <dbReference type="EMBL" id="OHT07868.1"/>
    </source>
</evidence>
<proteinExistence type="inferred from homology"/>
<protein>
    <recommendedName>
        <fullName evidence="6">AP complex subunit beta</fullName>
    </recommendedName>
</protein>
<dbReference type="SUPFAM" id="SSF49348">
    <property type="entry name" value="Clathrin adaptor appendage domain"/>
    <property type="match status" value="1"/>
</dbReference>
<dbReference type="InterPro" id="IPR013041">
    <property type="entry name" value="Clathrin_app_Ig-like_sf"/>
</dbReference>
<dbReference type="InterPro" id="IPR016024">
    <property type="entry name" value="ARM-type_fold"/>
</dbReference>
<evidence type="ECO:0000256" key="3">
    <source>
        <dbReference type="ARBA" id="ARBA00022448"/>
    </source>
</evidence>
<keyword evidence="4 6" id="KW-0653">Protein transport</keyword>
<keyword evidence="5 6" id="KW-0472">Membrane</keyword>
<evidence type="ECO:0000259" key="7">
    <source>
        <dbReference type="Pfam" id="PF01602"/>
    </source>
</evidence>
<dbReference type="Pfam" id="PF01602">
    <property type="entry name" value="Adaptin_N"/>
    <property type="match status" value="1"/>
</dbReference>
<dbReference type="Gene3D" id="2.60.40.1150">
    <property type="match status" value="1"/>
</dbReference>
<comment type="caution">
    <text evidence="8">The sequence shown here is derived from an EMBL/GenBank/DDBJ whole genome shotgun (WGS) entry which is preliminary data.</text>
</comment>
<dbReference type="PANTHER" id="PTHR11134">
    <property type="entry name" value="ADAPTOR COMPLEX SUBUNIT BETA FAMILY MEMBER"/>
    <property type="match status" value="1"/>
</dbReference>
<organism evidence="8 9">
    <name type="scientific">Tritrichomonas foetus</name>
    <dbReference type="NCBI Taxonomy" id="1144522"/>
    <lineage>
        <taxon>Eukaryota</taxon>
        <taxon>Metamonada</taxon>
        <taxon>Parabasalia</taxon>
        <taxon>Tritrichomonadida</taxon>
        <taxon>Tritrichomonadidae</taxon>
        <taxon>Tritrichomonas</taxon>
    </lineage>
</organism>
<dbReference type="EMBL" id="MLAK01000683">
    <property type="protein sequence ID" value="OHT07868.1"/>
    <property type="molecule type" value="Genomic_DNA"/>
</dbReference>
<dbReference type="GeneID" id="94838029"/>
<evidence type="ECO:0000256" key="4">
    <source>
        <dbReference type="ARBA" id="ARBA00022927"/>
    </source>
</evidence>
<dbReference type="GO" id="GO:0012505">
    <property type="term" value="C:endomembrane system"/>
    <property type="evidence" value="ECO:0007669"/>
    <property type="project" value="UniProtKB-SubCell"/>
</dbReference>
<gene>
    <name evidence="8" type="ORF">TRFO_23721</name>
</gene>
<dbReference type="GO" id="GO:0030117">
    <property type="term" value="C:membrane coat"/>
    <property type="evidence" value="ECO:0007669"/>
    <property type="project" value="InterPro"/>
</dbReference>
<dbReference type="OrthoDB" id="10254310at2759"/>
<evidence type="ECO:0000256" key="1">
    <source>
        <dbReference type="ARBA" id="ARBA00004308"/>
    </source>
</evidence>
<dbReference type="GO" id="GO:0016192">
    <property type="term" value="P:vesicle-mediated transport"/>
    <property type="evidence" value="ECO:0007669"/>
    <property type="project" value="InterPro"/>
</dbReference>
<dbReference type="GO" id="GO:0006886">
    <property type="term" value="P:intracellular protein transport"/>
    <property type="evidence" value="ECO:0007669"/>
    <property type="project" value="InterPro"/>
</dbReference>
<keyword evidence="9" id="KW-1185">Reference proteome</keyword>
<dbReference type="SUPFAM" id="SSF48371">
    <property type="entry name" value="ARM repeat"/>
    <property type="match status" value="1"/>
</dbReference>
<dbReference type="InterPro" id="IPR016342">
    <property type="entry name" value="AP_complex_bsu_1_2_4"/>
</dbReference>
<sequence>MILNFLKLNMYYIIIIDYSILPFDRTITKSKNMSLVNSGSDSMNLKGEVLQLRNQLDSSDEKSRKVAAKRVVQIMRGGENVGELFSSMLRCIKTDDIELKRLVYLYLVNYSLQESEQSIMIVNTIIQDSQDSNPLIRALALRTMSRIHIEGVAENMIIPLKQRIEDNDPYVRKTAALCVAKLYDIIPEAIDNANIYELLFNLLSDSNPLVISNAAAAIMEINSKRPEPIFSFTSSNITAIVNAITSSSEWCQAVLFDAISKYVPENSDEAKIMIERLTPFLKHSNPAVVIGSFKCIFIMLEYAFPSNNNNNNNSYISNNPNFVNVPSQQQEIFGNIIPPFLTLVAQGNPEIQYVVLRTLNLFVTKYPGCLGKEIRLFFCKYNDPSYIKLQKLDVITSNCSPRNAQIVLDELSEYCNEVDVQFVRKTVRSIGEIALRIPSCARRCVDILVGLVEGKAEYSVEQAIIVLADVLRKFPGQFESVISKLCGNVEQLKDPDSRAAFIWILGEYNNMIDKVDLVIDPFIDTFADEAPQVQLQLISTIVKVYLDNPDSSQDQLQFILSEATKDSVLPDVRNRALIYWRMLSMDKDMAKDFIMFSKGQVEHGGQQFEPEVLNQLLNNMGMISGVLHILPNFLKSKIIKHEEEIIDVPHFWKPAKVRDAEASPVAISSDWDNSGNYYIQVTNKTDQVLNNFAIAVNVNAFGLELGDEVSFPDSLAASETFEVSINYKINLQKSNFQQLFEQQQQNQSNQQVQQLQQSCEGSGLFKLDFALRIGNGVVFFSDFMDFKRITMPAKKIQIASHMKRYGMPEESIKYTVDDGVVASASELQDRNVHVLLKVEKRLYLGFSLAPRYDYVAEITLKENGFDILLRGDPKYLQYLNDCTKYAFCA</sequence>